<dbReference type="AlphaFoldDB" id="A0A1S2VM35"/>
<dbReference type="EMBL" id="MORL01000003">
    <property type="protein sequence ID" value="OIN59822.1"/>
    <property type="molecule type" value="Genomic_DNA"/>
</dbReference>
<dbReference type="Gene3D" id="2.10.10.20">
    <property type="entry name" value="Carbohydrate-binding module superfamily 5/12"/>
    <property type="match status" value="1"/>
</dbReference>
<organism evidence="1 2">
    <name type="scientific">Arsenicibacter rosenii</name>
    <dbReference type="NCBI Taxonomy" id="1750698"/>
    <lineage>
        <taxon>Bacteria</taxon>
        <taxon>Pseudomonadati</taxon>
        <taxon>Bacteroidota</taxon>
        <taxon>Cytophagia</taxon>
        <taxon>Cytophagales</taxon>
        <taxon>Spirosomataceae</taxon>
        <taxon>Arsenicibacter</taxon>
    </lineage>
</organism>
<proteinExistence type="predicted"/>
<evidence type="ECO:0000313" key="1">
    <source>
        <dbReference type="EMBL" id="OIN59822.1"/>
    </source>
</evidence>
<accession>A0A1S2VM35</accession>
<sequence length="585" mass="62371">MIALQKLVNLSLSGNRQNEYRLPLYFASGQVPSDLEAEVYFGDDPTPVPSLKPAFILPQTRPDLAILVISGPKMLAASDYSNLYVELSYGGMVQTRGTLTADLRTEQTPRQDFFKLHTFGGDMVYVFLDQIIAQMLGVQDDVNEKLGSVEDIQQDIITRQNVIIGLSEQTADDRQATNQDRQQVASDTQTVGNNLNLTNTYKNSAYSSSVFAKTSEDNAKTSETNAAASALLAQQERIAAQENRYRYMGSWAPNTDYIVGDGVLYGNSFYRRKTAGNSGSTFAKANWDLLAAGVNPRGSWAATTNYLLNDLVVFRRSAYLATSDFTSGSTFNRSNWTRIASGWNPAGAWAATTQYYEDDIVTNTGSSYRVTADHTSGASFSASNLELIAAKGNTGDNAYTSLSAGFTMPAVLGTVSATVGTTAWMAAGIAVYVAGAGYMLVSSVTNATTVVLQNINYVGNAAAAASIASGGTVSPAGRGTPNYVIPAASVNTSLTYDMATDPNLMQEITLTGNVATFNLNGKAFGRVLVLSVIQGGSGNYSITFGSDIKTPGGAAVDFNLTVGGRTMLHFLAISNTEALLTYIKL</sequence>
<comment type="caution">
    <text evidence="1">The sequence shown here is derived from an EMBL/GenBank/DDBJ whole genome shotgun (WGS) entry which is preliminary data.</text>
</comment>
<protein>
    <submittedName>
        <fullName evidence="1">Uncharacterized protein</fullName>
    </submittedName>
</protein>
<dbReference type="Proteomes" id="UP000181790">
    <property type="component" value="Unassembled WGS sequence"/>
</dbReference>
<reference evidence="1 2" key="1">
    <citation type="submission" date="2016-10" db="EMBL/GenBank/DDBJ databases">
        <title>Arsenicibacter rosenii gen. nov., sp. nov., an efficient arsenic-methylating bacterium isolated from an arsenic-contaminated paddy soil.</title>
        <authorList>
            <person name="Huang K."/>
        </authorList>
    </citation>
    <scope>NUCLEOTIDE SEQUENCE [LARGE SCALE GENOMIC DNA]</scope>
    <source>
        <strain evidence="1 2">SM-1</strain>
    </source>
</reference>
<dbReference type="RefSeq" id="WP_071502623.1">
    <property type="nucleotide sequence ID" value="NZ_MORL01000003.1"/>
</dbReference>
<name>A0A1S2VM35_9BACT</name>
<dbReference type="OrthoDB" id="105372at2"/>
<evidence type="ECO:0000313" key="2">
    <source>
        <dbReference type="Proteomes" id="UP000181790"/>
    </source>
</evidence>
<gene>
    <name evidence="1" type="ORF">BLX24_08160</name>
</gene>
<keyword evidence="2" id="KW-1185">Reference proteome</keyword>
<dbReference type="Gene3D" id="2.10.10.90">
    <property type="match status" value="1"/>
</dbReference>